<dbReference type="Gene3D" id="2.60.40.10">
    <property type="entry name" value="Immunoglobulins"/>
    <property type="match status" value="1"/>
</dbReference>
<accession>A0ABT2Y3X7</accession>
<comment type="caution">
    <text evidence="3">The sequence shown here is derived from an EMBL/GenBank/DDBJ whole genome shotgun (WGS) entry which is preliminary data.</text>
</comment>
<reference evidence="3" key="1">
    <citation type="submission" date="2022-09" db="EMBL/GenBank/DDBJ databases">
        <title>Novel Mycoplasma species identified in domestic and wild animals.</title>
        <authorList>
            <person name="Volokhov D.V."/>
            <person name="Furtak V.A."/>
            <person name="Zagorodnyaya T.A."/>
        </authorList>
    </citation>
    <scope>NUCLEOTIDE SEQUENCE</scope>
    <source>
        <strain evidence="3">Oakley</strain>
    </source>
</reference>
<dbReference type="Gene3D" id="3.30.10.20">
    <property type="match status" value="1"/>
</dbReference>
<dbReference type="Pfam" id="PF00565">
    <property type="entry name" value="SNase"/>
    <property type="match status" value="1"/>
</dbReference>
<keyword evidence="4" id="KW-1185">Reference proteome</keyword>
<dbReference type="InterPro" id="IPR016071">
    <property type="entry name" value="Staphylococal_nuclease_OB-fold"/>
</dbReference>
<feature type="signal peptide" evidence="1">
    <location>
        <begin position="1"/>
        <end position="19"/>
    </location>
</feature>
<organism evidence="3 4">
    <name type="scientific">Paracholeplasma manati</name>
    <dbReference type="NCBI Taxonomy" id="591373"/>
    <lineage>
        <taxon>Bacteria</taxon>
        <taxon>Bacillati</taxon>
        <taxon>Mycoplasmatota</taxon>
        <taxon>Mollicutes</taxon>
        <taxon>Acholeplasmatales</taxon>
        <taxon>Acholeplasmataceae</taxon>
        <taxon>Paracholeplasma</taxon>
    </lineage>
</organism>
<keyword evidence="1" id="KW-0732">Signal</keyword>
<dbReference type="Proteomes" id="UP001177160">
    <property type="component" value="Unassembled WGS sequence"/>
</dbReference>
<evidence type="ECO:0000313" key="4">
    <source>
        <dbReference type="Proteomes" id="UP001177160"/>
    </source>
</evidence>
<name>A0ABT2Y3X7_9MOLU</name>
<dbReference type="SMART" id="SM00318">
    <property type="entry name" value="SNc"/>
    <property type="match status" value="1"/>
</dbReference>
<gene>
    <name evidence="3" type="ORF">N7548_01185</name>
</gene>
<dbReference type="Gene3D" id="2.40.50.90">
    <property type="match status" value="1"/>
</dbReference>
<dbReference type="InterPro" id="IPR013783">
    <property type="entry name" value="Ig-like_fold"/>
</dbReference>
<evidence type="ECO:0000256" key="1">
    <source>
        <dbReference type="SAM" id="SignalP"/>
    </source>
</evidence>
<feature type="chain" id="PRO_5045878577" evidence="1">
    <location>
        <begin position="20"/>
        <end position="558"/>
    </location>
</feature>
<dbReference type="RefSeq" id="WP_263607558.1">
    <property type="nucleotide sequence ID" value="NZ_JAOVQM010000001.1"/>
</dbReference>
<protein>
    <submittedName>
        <fullName evidence="3">Thermonuclease family protein</fullName>
    </submittedName>
</protein>
<proteinExistence type="predicted"/>
<evidence type="ECO:0000313" key="3">
    <source>
        <dbReference type="EMBL" id="MCV2231440.1"/>
    </source>
</evidence>
<dbReference type="PROSITE" id="PS51257">
    <property type="entry name" value="PROKAR_LIPOPROTEIN"/>
    <property type="match status" value="1"/>
</dbReference>
<dbReference type="PROSITE" id="PS50830">
    <property type="entry name" value="TNASE_3"/>
    <property type="match status" value="1"/>
</dbReference>
<sequence>MKKAFFLLLLAVFAFSLVGCVENPPVIEDTRYTLTDLTGKTQSQIEAIFEEVGITVQFREVQSSTVAAGTFIRYVGYNVGDKVETTVSIRIEIAIPVPSAPTINGADEASVYVSVQGNPPTFDIYAGVTATDFQGNDIPFGNFFYVLEIKDSNQNTLSEVNFYQIGVYYVTYQAMNSGLSTTVTRTINVVVPPFDTNNTDNLQLAVSYAGKSFINDGIGVVTITTHTDADTTNFRDSVTGERFTVRYLGIDAPEATSKYEPWGIKAANFVRETLDNAETIILQAEGVRTDGNERYLAWVWYIKDGKTRLLNLELVEEAYAWTSAVASTQYGSIFVTAQAETQLTGRRIYGEVDPDFDYSTGGTPIEIGALLDNFNDYIAKKVTITGVITSKVGNSIYIEQNNRGIYMYAGYNMTNELQIGYEVTIQGLVPAVYFQSKQLSNYTIDNMILLSTDNPVTISTIAANQVSQYVGRVVRIEDLTVTQIQLSQSGLTTDAYTVVARDSNNNTINIRVDDYTAKVVPSYTFSVGAQFSVTAPVTQFNSGYQLMLPGMGSIEFNN</sequence>
<dbReference type="SUPFAM" id="SSF50199">
    <property type="entry name" value="Staphylococcal nuclease"/>
    <property type="match status" value="1"/>
</dbReference>
<evidence type="ECO:0000259" key="2">
    <source>
        <dbReference type="PROSITE" id="PS50830"/>
    </source>
</evidence>
<dbReference type="EMBL" id="JAOVQM010000001">
    <property type="protein sequence ID" value="MCV2231440.1"/>
    <property type="molecule type" value="Genomic_DNA"/>
</dbReference>
<feature type="domain" description="TNase-like" evidence="2">
    <location>
        <begin position="228"/>
        <end position="351"/>
    </location>
</feature>
<dbReference type="InterPro" id="IPR035437">
    <property type="entry name" value="SNase_OB-fold_sf"/>
</dbReference>